<evidence type="ECO:0000313" key="2">
    <source>
        <dbReference type="EMBL" id="VDP90538.1"/>
    </source>
</evidence>
<evidence type="ECO:0000256" key="1">
    <source>
        <dbReference type="SAM" id="MobiDB-lite"/>
    </source>
</evidence>
<evidence type="ECO:0000313" key="4">
    <source>
        <dbReference type="WBParaSite" id="ECPE_0001330501-mRNA-1"/>
    </source>
</evidence>
<keyword evidence="3" id="KW-1185">Reference proteome</keyword>
<gene>
    <name evidence="2" type="ORF">ECPE_LOCUS13266</name>
</gene>
<dbReference type="EMBL" id="UZAN01054678">
    <property type="protein sequence ID" value="VDP90538.1"/>
    <property type="molecule type" value="Genomic_DNA"/>
</dbReference>
<dbReference type="OrthoDB" id="6272823at2759"/>
<feature type="compositionally biased region" description="Polar residues" evidence="1">
    <location>
        <begin position="205"/>
        <end position="215"/>
    </location>
</feature>
<proteinExistence type="predicted"/>
<sequence>MSDANTAASGEVSWRRFGVPLETNASYGIRPERWEEPQTVLDDLALYERPSTDPWSRVGYHPVQLNAYGCDTNGRVESETVNQLGNECSPSNPDRESPLFYSLAPIQSTGCPTICPNCRCEANTPIQQHPPPLQAVAHCSCTGYHQSEPISSPTHRFGAYLDQNTPTKLTRTAPVTHTPFPSLVLSRVSSTEHSGSYYDPRDEVVTNTHSVNGDSSDYPGLGSPASSTSGLDFAGDVRAVNLVSHDQLPLRTWI</sequence>
<dbReference type="Proteomes" id="UP000272942">
    <property type="component" value="Unassembled WGS sequence"/>
</dbReference>
<dbReference type="WBParaSite" id="ECPE_0001330501-mRNA-1">
    <property type="protein sequence ID" value="ECPE_0001330501-mRNA-1"/>
    <property type="gene ID" value="ECPE_0001330501"/>
</dbReference>
<organism evidence="4">
    <name type="scientific">Echinostoma caproni</name>
    <dbReference type="NCBI Taxonomy" id="27848"/>
    <lineage>
        <taxon>Eukaryota</taxon>
        <taxon>Metazoa</taxon>
        <taxon>Spiralia</taxon>
        <taxon>Lophotrochozoa</taxon>
        <taxon>Platyhelminthes</taxon>
        <taxon>Trematoda</taxon>
        <taxon>Digenea</taxon>
        <taxon>Plagiorchiida</taxon>
        <taxon>Echinostomata</taxon>
        <taxon>Echinostomatoidea</taxon>
        <taxon>Echinostomatidae</taxon>
        <taxon>Echinostoma</taxon>
    </lineage>
</organism>
<reference evidence="2 3" key="2">
    <citation type="submission" date="2018-11" db="EMBL/GenBank/DDBJ databases">
        <authorList>
            <consortium name="Pathogen Informatics"/>
        </authorList>
    </citation>
    <scope>NUCLEOTIDE SEQUENCE [LARGE SCALE GENOMIC DNA]</scope>
    <source>
        <strain evidence="2 3">Egypt</strain>
    </source>
</reference>
<accession>A0A183B231</accession>
<protein>
    <submittedName>
        <fullName evidence="2 4">Uncharacterized protein</fullName>
    </submittedName>
</protein>
<name>A0A183B231_9TREM</name>
<feature type="region of interest" description="Disordered" evidence="1">
    <location>
        <begin position="192"/>
        <end position="224"/>
    </location>
</feature>
<reference evidence="4" key="1">
    <citation type="submission" date="2016-06" db="UniProtKB">
        <authorList>
            <consortium name="WormBaseParasite"/>
        </authorList>
    </citation>
    <scope>IDENTIFICATION</scope>
</reference>
<dbReference type="AlphaFoldDB" id="A0A183B231"/>
<evidence type="ECO:0000313" key="3">
    <source>
        <dbReference type="Proteomes" id="UP000272942"/>
    </source>
</evidence>